<dbReference type="OrthoDB" id="6413693at2759"/>
<reference evidence="2" key="1">
    <citation type="submission" date="2018-11" db="EMBL/GenBank/DDBJ databases">
        <authorList>
            <consortium name="Pathogen Informatics"/>
        </authorList>
    </citation>
    <scope>NUCLEOTIDE SEQUENCE</scope>
</reference>
<evidence type="ECO:0000256" key="1">
    <source>
        <dbReference type="SAM" id="MobiDB-lite"/>
    </source>
</evidence>
<feature type="region of interest" description="Disordered" evidence="1">
    <location>
        <begin position="92"/>
        <end position="111"/>
    </location>
</feature>
<dbReference type="Proteomes" id="UP000784294">
    <property type="component" value="Unassembled WGS sequence"/>
</dbReference>
<dbReference type="AlphaFoldDB" id="A0A3S5BUF7"/>
<name>A0A3S5BUF7_9PLAT</name>
<evidence type="ECO:0000313" key="2">
    <source>
        <dbReference type="EMBL" id="VEL18899.1"/>
    </source>
</evidence>
<gene>
    <name evidence="2" type="ORF">PXEA_LOCUS12339</name>
</gene>
<organism evidence="2 3">
    <name type="scientific">Protopolystoma xenopodis</name>
    <dbReference type="NCBI Taxonomy" id="117903"/>
    <lineage>
        <taxon>Eukaryota</taxon>
        <taxon>Metazoa</taxon>
        <taxon>Spiralia</taxon>
        <taxon>Lophotrochozoa</taxon>
        <taxon>Platyhelminthes</taxon>
        <taxon>Monogenea</taxon>
        <taxon>Polyopisthocotylea</taxon>
        <taxon>Polystomatidea</taxon>
        <taxon>Polystomatidae</taxon>
        <taxon>Protopolystoma</taxon>
    </lineage>
</organism>
<protein>
    <recommendedName>
        <fullName evidence="4">Ig-like domain-containing protein</fullName>
    </recommendedName>
</protein>
<accession>A0A3S5BUF7</accession>
<proteinExistence type="predicted"/>
<comment type="caution">
    <text evidence="2">The sequence shown here is derived from an EMBL/GenBank/DDBJ whole genome shotgun (WGS) entry which is preliminary data.</text>
</comment>
<sequence length="111" mass="11965">MRLVVRLSSSLSCDACDFGGVESKQLIVFCAPQIEAEPIVYAGLGAPVQLRCSVKSVPLPPMNSQTFWHFRGSSIRESMRAKYIMLSGLSHSTSEPGIQVSDDDAGMPGTM</sequence>
<dbReference type="EMBL" id="CAAALY010039241">
    <property type="protein sequence ID" value="VEL18899.1"/>
    <property type="molecule type" value="Genomic_DNA"/>
</dbReference>
<keyword evidence="3" id="KW-1185">Reference proteome</keyword>
<evidence type="ECO:0008006" key="4">
    <source>
        <dbReference type="Google" id="ProtNLM"/>
    </source>
</evidence>
<evidence type="ECO:0000313" key="3">
    <source>
        <dbReference type="Proteomes" id="UP000784294"/>
    </source>
</evidence>